<sequence length="191" mass="21887">MEAYRASVIGNKGDMFEYKKLEVGTFGDKEDDISSKLKEESINKVKESKNYLTNEQLKTLNNYHNTYTFNEDIDNLNKLSIIIEDCNNQDSILIPSSSNNIPESAFTSSIQLKSRNPLVPLTAIENMNISHSVKQLQTKRIRNNKCKSALDYLNSQNKNTEIVLSLPLLRRRKIDNPALKELFDKQGLSWN</sequence>
<organism evidence="1 2">
    <name type="scientific">Dentiscutata erythropus</name>
    <dbReference type="NCBI Taxonomy" id="1348616"/>
    <lineage>
        <taxon>Eukaryota</taxon>
        <taxon>Fungi</taxon>
        <taxon>Fungi incertae sedis</taxon>
        <taxon>Mucoromycota</taxon>
        <taxon>Glomeromycotina</taxon>
        <taxon>Glomeromycetes</taxon>
        <taxon>Diversisporales</taxon>
        <taxon>Gigasporaceae</taxon>
        <taxon>Dentiscutata</taxon>
    </lineage>
</organism>
<dbReference type="EMBL" id="CAJVPY010007567">
    <property type="protein sequence ID" value="CAG8682523.1"/>
    <property type="molecule type" value="Genomic_DNA"/>
</dbReference>
<accession>A0A9N9ELA5</accession>
<dbReference type="Proteomes" id="UP000789405">
    <property type="component" value="Unassembled WGS sequence"/>
</dbReference>
<reference evidence="1" key="1">
    <citation type="submission" date="2021-06" db="EMBL/GenBank/DDBJ databases">
        <authorList>
            <person name="Kallberg Y."/>
            <person name="Tangrot J."/>
            <person name="Rosling A."/>
        </authorList>
    </citation>
    <scope>NUCLEOTIDE SEQUENCE</scope>
    <source>
        <strain evidence="1">MA453B</strain>
    </source>
</reference>
<keyword evidence="2" id="KW-1185">Reference proteome</keyword>
<proteinExistence type="predicted"/>
<protein>
    <submittedName>
        <fullName evidence="1">18504_t:CDS:1</fullName>
    </submittedName>
</protein>
<dbReference type="OrthoDB" id="2416785at2759"/>
<name>A0A9N9ELA5_9GLOM</name>
<evidence type="ECO:0000313" key="2">
    <source>
        <dbReference type="Proteomes" id="UP000789405"/>
    </source>
</evidence>
<gene>
    <name evidence="1" type="ORF">DERYTH_LOCUS11894</name>
</gene>
<comment type="caution">
    <text evidence="1">The sequence shown here is derived from an EMBL/GenBank/DDBJ whole genome shotgun (WGS) entry which is preliminary data.</text>
</comment>
<dbReference type="AlphaFoldDB" id="A0A9N9ELA5"/>
<evidence type="ECO:0000313" key="1">
    <source>
        <dbReference type="EMBL" id="CAG8682523.1"/>
    </source>
</evidence>